<sequence>MFELRSVKAHLWRSKHSCFSFQFNLHIPQYIVVLQYLVEDCVNLEERARVLVASNLL</sequence>
<gene>
    <name evidence="1" type="ORF">U27_00517</name>
</gene>
<dbReference type="Proteomes" id="UP000030661">
    <property type="component" value="Unassembled WGS sequence"/>
</dbReference>
<dbReference type="EMBL" id="DF820474">
    <property type="protein sequence ID" value="GAK60620.1"/>
    <property type="molecule type" value="Genomic_DNA"/>
</dbReference>
<accession>A0A081C7R5</accession>
<evidence type="ECO:0000313" key="1">
    <source>
        <dbReference type="EMBL" id="GAK60620.1"/>
    </source>
</evidence>
<name>A0A081C7R5_VECG1</name>
<keyword evidence="2" id="KW-1185">Reference proteome</keyword>
<dbReference type="STRING" id="1499967.U27_00517"/>
<organism evidence="1">
    <name type="scientific">Vecturithrix granuli</name>
    <dbReference type="NCBI Taxonomy" id="1499967"/>
    <lineage>
        <taxon>Bacteria</taxon>
        <taxon>Candidatus Moduliflexota</taxon>
        <taxon>Candidatus Vecturitrichia</taxon>
        <taxon>Candidatus Vecturitrichales</taxon>
        <taxon>Candidatus Vecturitrichaceae</taxon>
        <taxon>Candidatus Vecturithrix</taxon>
    </lineage>
</organism>
<evidence type="ECO:0000313" key="2">
    <source>
        <dbReference type="Proteomes" id="UP000030661"/>
    </source>
</evidence>
<protein>
    <submittedName>
        <fullName evidence="1">Uncharacterized protein</fullName>
    </submittedName>
</protein>
<proteinExistence type="predicted"/>
<dbReference type="AlphaFoldDB" id="A0A081C7R5"/>
<reference evidence="1" key="1">
    <citation type="journal article" date="2015" name="PeerJ">
        <title>First genomic representation of candidate bacterial phylum KSB3 points to enhanced environmental sensing as a trigger of wastewater bulking.</title>
        <authorList>
            <person name="Sekiguchi Y."/>
            <person name="Ohashi A."/>
            <person name="Parks D.H."/>
            <person name="Yamauchi T."/>
            <person name="Tyson G.W."/>
            <person name="Hugenholtz P."/>
        </authorList>
    </citation>
    <scope>NUCLEOTIDE SEQUENCE [LARGE SCALE GENOMIC DNA]</scope>
</reference>
<dbReference type="HOGENOM" id="CLU_2987319_0_0_0"/>